<organism evidence="2 3">
    <name type="scientific">Cryomyces antarcticus</name>
    <dbReference type="NCBI Taxonomy" id="329879"/>
    <lineage>
        <taxon>Eukaryota</taxon>
        <taxon>Fungi</taxon>
        <taxon>Dikarya</taxon>
        <taxon>Ascomycota</taxon>
        <taxon>Pezizomycotina</taxon>
        <taxon>Dothideomycetes</taxon>
        <taxon>Dothideomycetes incertae sedis</taxon>
        <taxon>Cryomyces</taxon>
    </lineage>
</organism>
<keyword evidence="3" id="KW-1185">Reference proteome</keyword>
<evidence type="ECO:0000313" key="2">
    <source>
        <dbReference type="EMBL" id="KAK5276199.1"/>
    </source>
</evidence>
<feature type="region of interest" description="Disordered" evidence="1">
    <location>
        <begin position="1"/>
        <end position="60"/>
    </location>
</feature>
<feature type="compositionally biased region" description="Polar residues" evidence="1">
    <location>
        <begin position="34"/>
        <end position="46"/>
    </location>
</feature>
<feature type="compositionally biased region" description="Basic and acidic residues" evidence="1">
    <location>
        <begin position="17"/>
        <end position="33"/>
    </location>
</feature>
<dbReference type="EMBL" id="JAVRRA010003644">
    <property type="protein sequence ID" value="KAK5276199.1"/>
    <property type="molecule type" value="Genomic_DNA"/>
</dbReference>
<feature type="non-terminal residue" evidence="2">
    <location>
        <position position="60"/>
    </location>
</feature>
<proteinExistence type="predicted"/>
<feature type="compositionally biased region" description="Basic residues" evidence="1">
    <location>
        <begin position="1"/>
        <end position="13"/>
    </location>
</feature>
<comment type="caution">
    <text evidence="2">The sequence shown here is derived from an EMBL/GenBank/DDBJ whole genome shotgun (WGS) entry which is preliminary data.</text>
</comment>
<name>A0ABR0M152_9PEZI</name>
<sequence length="60" mass="6750">RVPVHHRGSHRISTRPIQHEEPTTARAGEEGQDVRSTAHLSRTTAPGTADLRTLPWQHPR</sequence>
<gene>
    <name evidence="2" type="ORF">LTR16_011588</name>
</gene>
<dbReference type="Proteomes" id="UP001357485">
    <property type="component" value="Unassembled WGS sequence"/>
</dbReference>
<feature type="non-terminal residue" evidence="2">
    <location>
        <position position="1"/>
    </location>
</feature>
<evidence type="ECO:0000313" key="3">
    <source>
        <dbReference type="Proteomes" id="UP001357485"/>
    </source>
</evidence>
<evidence type="ECO:0000256" key="1">
    <source>
        <dbReference type="SAM" id="MobiDB-lite"/>
    </source>
</evidence>
<protein>
    <submittedName>
        <fullName evidence="2">Uncharacterized protein</fullName>
    </submittedName>
</protein>
<reference evidence="2 3" key="1">
    <citation type="submission" date="2023-08" db="EMBL/GenBank/DDBJ databases">
        <title>Black Yeasts Isolated from many extreme environments.</title>
        <authorList>
            <person name="Coleine C."/>
            <person name="Stajich J.E."/>
            <person name="Selbmann L."/>
        </authorList>
    </citation>
    <scope>NUCLEOTIDE SEQUENCE [LARGE SCALE GENOMIC DNA]</scope>
    <source>
        <strain evidence="2 3">CCFEE 536</strain>
    </source>
</reference>
<accession>A0ABR0M152</accession>